<dbReference type="EMBL" id="UGAB01000002">
    <property type="protein sequence ID" value="STF40878.1"/>
    <property type="molecule type" value="Genomic_DNA"/>
</dbReference>
<evidence type="ECO:0000256" key="1">
    <source>
        <dbReference type="SAM" id="Phobius"/>
    </source>
</evidence>
<proteinExistence type="predicted"/>
<keyword evidence="1" id="KW-0812">Transmembrane</keyword>
<feature type="transmembrane region" description="Helical" evidence="1">
    <location>
        <begin position="138"/>
        <end position="163"/>
    </location>
</feature>
<evidence type="ECO:0000313" key="2">
    <source>
        <dbReference type="EMBL" id="STF40878.1"/>
    </source>
</evidence>
<dbReference type="Proteomes" id="UP000254877">
    <property type="component" value="Unassembled WGS sequence"/>
</dbReference>
<accession>A0A376L9A4</accession>
<organism evidence="2 3">
    <name type="scientific">Escherichia coli</name>
    <dbReference type="NCBI Taxonomy" id="562"/>
    <lineage>
        <taxon>Bacteria</taxon>
        <taxon>Pseudomonadati</taxon>
        <taxon>Pseudomonadota</taxon>
        <taxon>Gammaproteobacteria</taxon>
        <taxon>Enterobacterales</taxon>
        <taxon>Enterobacteriaceae</taxon>
        <taxon>Escherichia</taxon>
    </lineage>
</organism>
<name>A0A376L9A4_ECOLX</name>
<gene>
    <name evidence="2" type="primary">eamB</name>
    <name evidence="2" type="ORF">NCTC7928_01450</name>
</gene>
<reference evidence="2 3" key="1">
    <citation type="submission" date="2018-06" db="EMBL/GenBank/DDBJ databases">
        <authorList>
            <consortium name="Pathogen Informatics"/>
            <person name="Doyle S."/>
        </authorList>
    </citation>
    <scope>NUCLEOTIDE SEQUENCE [LARGE SCALE GENOMIC DNA]</scope>
    <source>
        <strain evidence="2 3">NCTC7928</strain>
    </source>
</reference>
<keyword evidence="1" id="KW-1133">Transmembrane helix</keyword>
<feature type="transmembrane region" description="Helical" evidence="1">
    <location>
        <begin position="42"/>
        <end position="67"/>
    </location>
</feature>
<keyword evidence="1" id="KW-0472">Membrane</keyword>
<dbReference type="NCBIfam" id="NF007653">
    <property type="entry name" value="PRK10323.1"/>
    <property type="match status" value="1"/>
</dbReference>
<evidence type="ECO:0000313" key="3">
    <source>
        <dbReference type="Proteomes" id="UP000254877"/>
    </source>
</evidence>
<protein>
    <submittedName>
        <fullName evidence="2">Putative transporter</fullName>
    </submittedName>
</protein>
<sequence>MTPTLLSAFWTYTLITAMTPGPNNILALSSATTHGFRQSTRVLAGMSLGFLIVMLLCAGISFSLAVIDPAAVHLLSWGRGGIYCLAGVENRYQSNKGRWASDKTNQFLGQLCFAVCERQNHFVWHYSTVDVCLPQTQALSWIIGVSVLLAMIGTFGNVCWALAGHLFQRLFRQYGRPIKYRARAAAGLLRGTHFLLMKKRKRSPSSA</sequence>
<dbReference type="AlphaFoldDB" id="A0A376L9A4"/>